<evidence type="ECO:0000313" key="4">
    <source>
        <dbReference type="Proteomes" id="UP001183629"/>
    </source>
</evidence>
<feature type="compositionally biased region" description="Low complexity" evidence="1">
    <location>
        <begin position="25"/>
        <end position="71"/>
    </location>
</feature>
<dbReference type="RefSeq" id="WP_310407692.1">
    <property type="nucleotide sequence ID" value="NZ_JAVDYC010000001.1"/>
</dbReference>
<dbReference type="SUPFAM" id="SSF50341">
    <property type="entry name" value="CheW-like"/>
    <property type="match status" value="1"/>
</dbReference>
<organism evidence="3 4">
    <name type="scientific">Catenuloplanes niger</name>
    <dbReference type="NCBI Taxonomy" id="587534"/>
    <lineage>
        <taxon>Bacteria</taxon>
        <taxon>Bacillati</taxon>
        <taxon>Actinomycetota</taxon>
        <taxon>Actinomycetes</taxon>
        <taxon>Micromonosporales</taxon>
        <taxon>Micromonosporaceae</taxon>
        <taxon>Catenuloplanes</taxon>
    </lineage>
</organism>
<protein>
    <submittedName>
        <fullName evidence="3">Purine-binding chemotaxis protein CheW</fullName>
    </submittedName>
</protein>
<dbReference type="Gene3D" id="2.30.30.40">
    <property type="entry name" value="SH3 Domains"/>
    <property type="match status" value="1"/>
</dbReference>
<keyword evidence="4" id="KW-1185">Reference proteome</keyword>
<dbReference type="GO" id="GO:0006935">
    <property type="term" value="P:chemotaxis"/>
    <property type="evidence" value="ECO:0007669"/>
    <property type="project" value="InterPro"/>
</dbReference>
<evidence type="ECO:0000256" key="1">
    <source>
        <dbReference type="SAM" id="MobiDB-lite"/>
    </source>
</evidence>
<feature type="region of interest" description="Disordered" evidence="1">
    <location>
        <begin position="1"/>
        <end position="71"/>
    </location>
</feature>
<sequence>MTDAWTPPADTWGTPPPADTWGTLPAGEAWAGPPAGEAWAGPPAGDAWAGPPVEETWGGSPPGDAWGGPPADEMADLAARNRAIEEARDAGAGRTTGPSTMDNAVARQMRERLGQLRASFDRSFADPPREQVVQFHDLLAITVAGRRYALRLAQSAGLFPNRRVTPLPGPIAALLGVAGFRGSIVPVYSLAAVLGQPPQPESRWLVLASGEPAVALAFEALDGHLRIPAAEVIEEQIGHGPRGCLRGIVQRPEGARPIVDVAAVRAAIQALTHG</sequence>
<dbReference type="SMART" id="SM00260">
    <property type="entry name" value="CheW"/>
    <property type="match status" value="1"/>
</dbReference>
<gene>
    <name evidence="3" type="ORF">J2S44_000076</name>
</gene>
<name>A0AAE4CNT5_9ACTN</name>
<evidence type="ECO:0000313" key="3">
    <source>
        <dbReference type="EMBL" id="MDR7319826.1"/>
    </source>
</evidence>
<dbReference type="GO" id="GO:0007165">
    <property type="term" value="P:signal transduction"/>
    <property type="evidence" value="ECO:0007669"/>
    <property type="project" value="InterPro"/>
</dbReference>
<comment type="caution">
    <text evidence="3">The sequence shown here is derived from an EMBL/GenBank/DDBJ whole genome shotgun (WGS) entry which is preliminary data.</text>
</comment>
<dbReference type="InterPro" id="IPR036061">
    <property type="entry name" value="CheW-like_dom_sf"/>
</dbReference>
<reference evidence="3 4" key="1">
    <citation type="submission" date="2023-07" db="EMBL/GenBank/DDBJ databases">
        <title>Sequencing the genomes of 1000 actinobacteria strains.</title>
        <authorList>
            <person name="Klenk H.-P."/>
        </authorList>
    </citation>
    <scope>NUCLEOTIDE SEQUENCE [LARGE SCALE GENOMIC DNA]</scope>
    <source>
        <strain evidence="3 4">DSM 44711</strain>
    </source>
</reference>
<dbReference type="EMBL" id="JAVDYC010000001">
    <property type="protein sequence ID" value="MDR7319826.1"/>
    <property type="molecule type" value="Genomic_DNA"/>
</dbReference>
<dbReference type="Proteomes" id="UP001183629">
    <property type="component" value="Unassembled WGS sequence"/>
</dbReference>
<accession>A0AAE4CNT5</accession>
<feature type="domain" description="CheW-like" evidence="2">
    <location>
        <begin position="135"/>
        <end position="270"/>
    </location>
</feature>
<dbReference type="Pfam" id="PF01584">
    <property type="entry name" value="CheW"/>
    <property type="match status" value="1"/>
</dbReference>
<dbReference type="PROSITE" id="PS50851">
    <property type="entry name" value="CHEW"/>
    <property type="match status" value="1"/>
</dbReference>
<dbReference type="InterPro" id="IPR002545">
    <property type="entry name" value="CheW-lke_dom"/>
</dbReference>
<dbReference type="AlphaFoldDB" id="A0AAE4CNT5"/>
<evidence type="ECO:0000259" key="2">
    <source>
        <dbReference type="PROSITE" id="PS50851"/>
    </source>
</evidence>
<dbReference type="Gene3D" id="2.40.50.180">
    <property type="entry name" value="CheA-289, Domain 4"/>
    <property type="match status" value="1"/>
</dbReference>
<proteinExistence type="predicted"/>